<evidence type="ECO:0000313" key="1">
    <source>
        <dbReference type="EMBL" id="KAK9735163.1"/>
    </source>
</evidence>
<accession>A0AAW1LNC3</accession>
<dbReference type="AlphaFoldDB" id="A0AAW1LNC3"/>
<organism evidence="1 2">
    <name type="scientific">Saponaria officinalis</name>
    <name type="common">Common soapwort</name>
    <name type="synonym">Lychnis saponaria</name>
    <dbReference type="NCBI Taxonomy" id="3572"/>
    <lineage>
        <taxon>Eukaryota</taxon>
        <taxon>Viridiplantae</taxon>
        <taxon>Streptophyta</taxon>
        <taxon>Embryophyta</taxon>
        <taxon>Tracheophyta</taxon>
        <taxon>Spermatophyta</taxon>
        <taxon>Magnoliopsida</taxon>
        <taxon>eudicotyledons</taxon>
        <taxon>Gunneridae</taxon>
        <taxon>Pentapetalae</taxon>
        <taxon>Caryophyllales</taxon>
        <taxon>Caryophyllaceae</taxon>
        <taxon>Caryophylleae</taxon>
        <taxon>Saponaria</taxon>
    </lineage>
</organism>
<protein>
    <submittedName>
        <fullName evidence="1">Uncharacterized protein</fullName>
    </submittedName>
</protein>
<sequence length="144" mass="16854">MKNGEKIIVDGLRASFKTGSATGESYKKRRPLKQVSLCKLYHLQKKLHLPVRILRRRLQSLVEQVFEIFLKAPSWALKVLRQLGPESLYHCLAALRITSIQGLTVAFFERDDVHDQRLLLVFVKHEKDRQRIRHQQVIQKSSQE</sequence>
<dbReference type="PANTHER" id="PTHR46694:SF1">
    <property type="entry name" value="AT-RICH INTERACTIVE DOMAIN-CONTAINING PROTEIN 4"/>
    <property type="match status" value="1"/>
</dbReference>
<keyword evidence="2" id="KW-1185">Reference proteome</keyword>
<gene>
    <name evidence="1" type="ORF">RND81_04G187800</name>
</gene>
<dbReference type="Proteomes" id="UP001443914">
    <property type="component" value="Unassembled WGS sequence"/>
</dbReference>
<proteinExistence type="predicted"/>
<evidence type="ECO:0000313" key="2">
    <source>
        <dbReference type="Proteomes" id="UP001443914"/>
    </source>
</evidence>
<reference evidence="1" key="1">
    <citation type="submission" date="2024-03" db="EMBL/GenBank/DDBJ databases">
        <title>WGS assembly of Saponaria officinalis var. Norfolk2.</title>
        <authorList>
            <person name="Jenkins J."/>
            <person name="Shu S."/>
            <person name="Grimwood J."/>
            <person name="Barry K."/>
            <person name="Goodstein D."/>
            <person name="Schmutz J."/>
            <person name="Leebens-Mack J."/>
            <person name="Osbourn A."/>
        </authorList>
    </citation>
    <scope>NUCLEOTIDE SEQUENCE [LARGE SCALE GENOMIC DNA]</scope>
    <source>
        <strain evidence="1">JIC</strain>
    </source>
</reference>
<name>A0AAW1LNC3_SAPOF</name>
<dbReference type="EMBL" id="JBDFQZ010000004">
    <property type="protein sequence ID" value="KAK9735163.1"/>
    <property type="molecule type" value="Genomic_DNA"/>
</dbReference>
<comment type="caution">
    <text evidence="1">The sequence shown here is derived from an EMBL/GenBank/DDBJ whole genome shotgun (WGS) entry which is preliminary data.</text>
</comment>
<dbReference type="InterPro" id="IPR042293">
    <property type="entry name" value="ARID4"/>
</dbReference>
<dbReference type="PANTHER" id="PTHR46694">
    <property type="entry name" value="AT-RICH INTERACTIVE DOMAIN-CONTAINING PROTEIN 4"/>
    <property type="match status" value="1"/>
</dbReference>